<protein>
    <submittedName>
        <fullName evidence="6">Tungstate transport system ATP-binding protein</fullName>
    </submittedName>
</protein>
<dbReference type="PROSITE" id="PS00211">
    <property type="entry name" value="ABC_TRANSPORTER_1"/>
    <property type="match status" value="1"/>
</dbReference>
<dbReference type="SUPFAM" id="SSF52540">
    <property type="entry name" value="P-loop containing nucleoside triphosphate hydrolases"/>
    <property type="match status" value="1"/>
</dbReference>
<dbReference type="InterPro" id="IPR017871">
    <property type="entry name" value="ABC_transporter-like_CS"/>
</dbReference>
<keyword evidence="2" id="KW-0813">Transport</keyword>
<reference evidence="6 7" key="1">
    <citation type="submission" date="2020-08" db="EMBL/GenBank/DDBJ databases">
        <title>Genomic Encyclopedia of Type Strains, Phase IV (KMG-IV): sequencing the most valuable type-strain genomes for metagenomic binning, comparative biology and taxonomic classification.</title>
        <authorList>
            <person name="Goeker M."/>
        </authorList>
    </citation>
    <scope>NUCLEOTIDE SEQUENCE [LARGE SCALE GENOMIC DNA]</scope>
    <source>
        <strain evidence="6 7">DSM 25481</strain>
    </source>
</reference>
<dbReference type="InterPro" id="IPR003593">
    <property type="entry name" value="AAA+_ATPase"/>
</dbReference>
<keyword evidence="4 6" id="KW-0067">ATP-binding</keyword>
<keyword evidence="7" id="KW-1185">Reference proteome</keyword>
<dbReference type="PANTHER" id="PTHR42781:SF4">
    <property type="entry name" value="SPERMIDINE_PUTRESCINE IMPORT ATP-BINDING PROTEIN POTA"/>
    <property type="match status" value="1"/>
</dbReference>
<dbReference type="RefSeq" id="WP_183395884.1">
    <property type="nucleotide sequence ID" value="NZ_JACIDR010000004.1"/>
</dbReference>
<dbReference type="GO" id="GO:0016887">
    <property type="term" value="F:ATP hydrolysis activity"/>
    <property type="evidence" value="ECO:0007669"/>
    <property type="project" value="InterPro"/>
</dbReference>
<dbReference type="GO" id="GO:0005524">
    <property type="term" value="F:ATP binding"/>
    <property type="evidence" value="ECO:0007669"/>
    <property type="project" value="UniProtKB-KW"/>
</dbReference>
<evidence type="ECO:0000313" key="6">
    <source>
        <dbReference type="EMBL" id="MBB3974027.1"/>
    </source>
</evidence>
<dbReference type="InterPro" id="IPR027417">
    <property type="entry name" value="P-loop_NTPase"/>
</dbReference>
<dbReference type="PROSITE" id="PS50893">
    <property type="entry name" value="ABC_TRANSPORTER_2"/>
    <property type="match status" value="1"/>
</dbReference>
<evidence type="ECO:0000313" key="7">
    <source>
        <dbReference type="Proteomes" id="UP000528964"/>
    </source>
</evidence>
<evidence type="ECO:0000256" key="1">
    <source>
        <dbReference type="ARBA" id="ARBA00005417"/>
    </source>
</evidence>
<dbReference type="PANTHER" id="PTHR42781">
    <property type="entry name" value="SPERMIDINE/PUTRESCINE IMPORT ATP-BINDING PROTEIN POTA"/>
    <property type="match status" value="1"/>
</dbReference>
<gene>
    <name evidence="6" type="ORF">GGR24_002704</name>
</gene>
<dbReference type="Proteomes" id="UP000528964">
    <property type="component" value="Unassembled WGS sequence"/>
</dbReference>
<dbReference type="Pfam" id="PF00005">
    <property type="entry name" value="ABC_tran"/>
    <property type="match status" value="1"/>
</dbReference>
<sequence length="238" mass="25203">MAAITLDKVEVAFNGKTVLDRLTTELPPTGVTALIGPNGAGKSVTLRVIDGLVAPNSGSVRISGQRPPRRAFVFQRPVLVRASAAANVELALTPLRITRAERKARARAALDRLGLSARADHPATLLSGGEQQRLALARAWAIEPDLVLLDEPTANLDPAATELAEGLVDEISRRGAKVVLVSHNLGQVVRLADDVVVLSRGRAVEHGPTRAVLTSPRSAEAQAYIKGELPWTFFAAAS</sequence>
<proteinExistence type="inferred from homology"/>
<dbReference type="InterPro" id="IPR003439">
    <property type="entry name" value="ABC_transporter-like_ATP-bd"/>
</dbReference>
<organism evidence="6 7">
    <name type="scientific">Hansschlegelia beijingensis</name>
    <dbReference type="NCBI Taxonomy" id="1133344"/>
    <lineage>
        <taxon>Bacteria</taxon>
        <taxon>Pseudomonadati</taxon>
        <taxon>Pseudomonadota</taxon>
        <taxon>Alphaproteobacteria</taxon>
        <taxon>Hyphomicrobiales</taxon>
        <taxon>Methylopilaceae</taxon>
        <taxon>Hansschlegelia</taxon>
    </lineage>
</organism>
<dbReference type="SMART" id="SM00382">
    <property type="entry name" value="AAA"/>
    <property type="match status" value="1"/>
</dbReference>
<comment type="similarity">
    <text evidence="1">Belongs to the ABC transporter superfamily.</text>
</comment>
<dbReference type="InterPro" id="IPR050093">
    <property type="entry name" value="ABC_SmlMolc_Importer"/>
</dbReference>
<dbReference type="EMBL" id="JACIDR010000004">
    <property type="protein sequence ID" value="MBB3974027.1"/>
    <property type="molecule type" value="Genomic_DNA"/>
</dbReference>
<evidence type="ECO:0000256" key="2">
    <source>
        <dbReference type="ARBA" id="ARBA00022448"/>
    </source>
</evidence>
<dbReference type="AlphaFoldDB" id="A0A7W6GGG9"/>
<accession>A0A7W6GGG9</accession>
<evidence type="ECO:0000256" key="4">
    <source>
        <dbReference type="ARBA" id="ARBA00022840"/>
    </source>
</evidence>
<keyword evidence="3" id="KW-0547">Nucleotide-binding</keyword>
<feature type="domain" description="ABC transporter" evidence="5">
    <location>
        <begin position="4"/>
        <end position="225"/>
    </location>
</feature>
<evidence type="ECO:0000256" key="3">
    <source>
        <dbReference type="ARBA" id="ARBA00022741"/>
    </source>
</evidence>
<name>A0A7W6GGG9_9HYPH</name>
<comment type="caution">
    <text evidence="6">The sequence shown here is derived from an EMBL/GenBank/DDBJ whole genome shotgun (WGS) entry which is preliminary data.</text>
</comment>
<evidence type="ECO:0000259" key="5">
    <source>
        <dbReference type="PROSITE" id="PS50893"/>
    </source>
</evidence>
<dbReference type="Gene3D" id="3.40.50.300">
    <property type="entry name" value="P-loop containing nucleotide triphosphate hydrolases"/>
    <property type="match status" value="1"/>
</dbReference>